<evidence type="ECO:0000313" key="2">
    <source>
        <dbReference type="Proteomes" id="UP001153076"/>
    </source>
</evidence>
<organism evidence="1 2">
    <name type="scientific">Carnegiea gigantea</name>
    <dbReference type="NCBI Taxonomy" id="171969"/>
    <lineage>
        <taxon>Eukaryota</taxon>
        <taxon>Viridiplantae</taxon>
        <taxon>Streptophyta</taxon>
        <taxon>Embryophyta</taxon>
        <taxon>Tracheophyta</taxon>
        <taxon>Spermatophyta</taxon>
        <taxon>Magnoliopsida</taxon>
        <taxon>eudicotyledons</taxon>
        <taxon>Gunneridae</taxon>
        <taxon>Pentapetalae</taxon>
        <taxon>Caryophyllales</taxon>
        <taxon>Cactineae</taxon>
        <taxon>Cactaceae</taxon>
        <taxon>Cactoideae</taxon>
        <taxon>Echinocereeae</taxon>
        <taxon>Carnegiea</taxon>
    </lineage>
</organism>
<name>A0A9Q1K8L0_9CARY</name>
<reference evidence="1" key="1">
    <citation type="submission" date="2022-04" db="EMBL/GenBank/DDBJ databases">
        <title>Carnegiea gigantea Genome sequencing and assembly v2.</title>
        <authorList>
            <person name="Copetti D."/>
            <person name="Sanderson M.J."/>
            <person name="Burquez A."/>
            <person name="Wojciechowski M.F."/>
        </authorList>
    </citation>
    <scope>NUCLEOTIDE SEQUENCE</scope>
    <source>
        <strain evidence="1">SGP5-SGP5p</strain>
        <tissue evidence="1">Aerial part</tissue>
    </source>
</reference>
<accession>A0A9Q1K8L0</accession>
<keyword evidence="2" id="KW-1185">Reference proteome</keyword>
<protein>
    <submittedName>
        <fullName evidence="1">Uncharacterized protein</fullName>
    </submittedName>
</protein>
<gene>
    <name evidence="1" type="ORF">Cgig2_022498</name>
</gene>
<dbReference type="AlphaFoldDB" id="A0A9Q1K8L0"/>
<comment type="caution">
    <text evidence="1">The sequence shown here is derived from an EMBL/GenBank/DDBJ whole genome shotgun (WGS) entry which is preliminary data.</text>
</comment>
<dbReference type="EMBL" id="JAKOGI010000222">
    <property type="protein sequence ID" value="KAJ8439361.1"/>
    <property type="molecule type" value="Genomic_DNA"/>
</dbReference>
<dbReference type="Proteomes" id="UP001153076">
    <property type="component" value="Unassembled WGS sequence"/>
</dbReference>
<evidence type="ECO:0000313" key="1">
    <source>
        <dbReference type="EMBL" id="KAJ8439361.1"/>
    </source>
</evidence>
<sequence>MTHAISPSLSRSLNDLCPSGVANTAHLLTRTNAYGHGHESPMRPLVFRHQLISPDQWWWCLASRPWLFPPGGGERGVAVRAARAISAVAGRSLERRLEVFSGGRRRCEGQWFPVVSGKGGFSRRQRRCRTEGGLGMGVGVVTRKERRRVENCSRCGRQVAGKSTNCSLVAFSAVGCVT</sequence>
<proteinExistence type="predicted"/>